<dbReference type="EMBL" id="JH651384">
    <property type="protein sequence ID" value="EIJ34747.1"/>
    <property type="molecule type" value="Genomic_DNA"/>
</dbReference>
<keyword evidence="2" id="KW-1185">Reference proteome</keyword>
<sequence>MQLTDLDAAARQKLLNTLRQLSLHMEQLLQTGMSTASEHTVTQFMQAFQTASGLGLNRLGSTLRLLGQEIQRYVRKDEPFSPRRLAFFLNRNWLTCQGLQEAIQQQDHSRWQSMNLIQPRTLLDELTVVTLGVGKKLVPGVFAAFEFRMRVIDPQHVLAGKSLLFSLVFPLNPQQRIHPEAFLEFDQKQKYRPAILLEQVVRMRQVQLVHESPSRVRLNLLPESTVTPQHPVRELPDCKALAMRDPALDQTQLASYQPTPFDLEIDLQTEILLENWTTGDLRHDPGFPDRYVLDISAAGRDYLALISIAEEGKALLKAMQAQMQREHRDPLFAILHYELGRRILQPLSLVEQGQFRHLMLGEDKTDYRQLLKQAG</sequence>
<dbReference type="AlphaFoldDB" id="A0A656HEB2"/>
<proteinExistence type="predicted"/>
<name>A0A656HEB2_THINJ</name>
<dbReference type="OrthoDB" id="256777at2"/>
<accession>A0A656HEB2</accession>
<organism evidence="1 2">
    <name type="scientific">Thiothrix nivea (strain ATCC 35100 / DSM 5205 / JP2)</name>
    <dbReference type="NCBI Taxonomy" id="870187"/>
    <lineage>
        <taxon>Bacteria</taxon>
        <taxon>Pseudomonadati</taxon>
        <taxon>Pseudomonadota</taxon>
        <taxon>Gammaproteobacteria</taxon>
        <taxon>Thiotrichales</taxon>
        <taxon>Thiotrichaceae</taxon>
        <taxon>Thiothrix</taxon>
    </lineage>
</organism>
<evidence type="ECO:0000313" key="1">
    <source>
        <dbReference type="EMBL" id="EIJ34747.1"/>
    </source>
</evidence>
<protein>
    <submittedName>
        <fullName evidence="1">Uncharacterized protein</fullName>
    </submittedName>
</protein>
<reference evidence="2" key="1">
    <citation type="journal article" date="2011" name="Stand. Genomic Sci.">
        <title>Genome sequence of the filamentous, gliding Thiothrix nivea neotype strain (JP2(T)).</title>
        <authorList>
            <person name="Lapidus A."/>
            <person name="Nolan M."/>
            <person name="Lucas S."/>
            <person name="Glavina Del Rio T."/>
            <person name="Tice H."/>
            <person name="Cheng J.F."/>
            <person name="Tapia R."/>
            <person name="Han C."/>
            <person name="Goodwin L."/>
            <person name="Pitluck S."/>
            <person name="Liolios K."/>
            <person name="Pagani I."/>
            <person name="Ivanova N."/>
            <person name="Huntemann M."/>
            <person name="Mavromatis K."/>
            <person name="Mikhailova N."/>
            <person name="Pati A."/>
            <person name="Chen A."/>
            <person name="Palaniappan K."/>
            <person name="Land M."/>
            <person name="Brambilla E.M."/>
            <person name="Rohde M."/>
            <person name="Abt B."/>
            <person name="Verbarg S."/>
            <person name="Goker M."/>
            <person name="Bristow J."/>
            <person name="Eisen J.A."/>
            <person name="Markowitz V."/>
            <person name="Hugenholtz P."/>
            <person name="Kyrpides N.C."/>
            <person name="Klenk H.P."/>
            <person name="Woyke T."/>
        </authorList>
    </citation>
    <scope>NUCLEOTIDE SEQUENCE [LARGE SCALE GENOMIC DNA]</scope>
    <source>
        <strain evidence="2">ATCC 35100 / DSM 5205 / JP2</strain>
    </source>
</reference>
<dbReference type="RefSeq" id="WP_002708669.1">
    <property type="nucleotide sequence ID" value="NZ_JH651384.1"/>
</dbReference>
<evidence type="ECO:0000313" key="2">
    <source>
        <dbReference type="Proteomes" id="UP000005317"/>
    </source>
</evidence>
<dbReference type="Proteomes" id="UP000005317">
    <property type="component" value="Unassembled WGS sequence"/>
</dbReference>
<gene>
    <name evidence="1" type="ORF">Thini_2181</name>
</gene>